<reference evidence="2 5" key="1">
    <citation type="submission" date="2016-06" db="EMBL/GenBank/DDBJ databases">
        <authorList>
            <person name="Kjaerup R.B."/>
            <person name="Dalgaard T.S."/>
            <person name="Juul-Madsen H.R."/>
        </authorList>
    </citation>
    <scope>NUCLEOTIDE SEQUENCE [LARGE SCALE GENOMIC DNA]</scope>
    <source>
        <strain evidence="2 5">CECT 5115</strain>
    </source>
</reference>
<gene>
    <name evidence="2" type="ORF">MGA5115_03599</name>
    <name evidence="3" type="ORF">MGA5116_03520</name>
</gene>
<dbReference type="Proteomes" id="UP000092871">
    <property type="component" value="Unassembled WGS sequence"/>
</dbReference>
<feature type="transmembrane region" description="Helical" evidence="1">
    <location>
        <begin position="12"/>
        <end position="32"/>
    </location>
</feature>
<feature type="transmembrane region" description="Helical" evidence="1">
    <location>
        <begin position="44"/>
        <end position="60"/>
    </location>
</feature>
<evidence type="ECO:0008006" key="6">
    <source>
        <dbReference type="Google" id="ProtNLM"/>
    </source>
</evidence>
<evidence type="ECO:0000256" key="1">
    <source>
        <dbReference type="SAM" id="Phobius"/>
    </source>
</evidence>
<feature type="transmembrane region" description="Helical" evidence="1">
    <location>
        <begin position="65"/>
        <end position="83"/>
    </location>
</feature>
<evidence type="ECO:0000313" key="4">
    <source>
        <dbReference type="Proteomes" id="UP000092840"/>
    </source>
</evidence>
<evidence type="ECO:0000313" key="5">
    <source>
        <dbReference type="Proteomes" id="UP000092871"/>
    </source>
</evidence>
<dbReference type="EMBL" id="FLRA01000037">
    <property type="protein sequence ID" value="SBT19434.1"/>
    <property type="molecule type" value="Genomic_DNA"/>
</dbReference>
<organism evidence="2 5">
    <name type="scientific">Marinomonas gallaica</name>
    <dbReference type="NCBI Taxonomy" id="1806667"/>
    <lineage>
        <taxon>Bacteria</taxon>
        <taxon>Pseudomonadati</taxon>
        <taxon>Pseudomonadota</taxon>
        <taxon>Gammaproteobacteria</taxon>
        <taxon>Oceanospirillales</taxon>
        <taxon>Oceanospirillaceae</taxon>
        <taxon>Marinomonas</taxon>
    </lineage>
</organism>
<feature type="transmembrane region" description="Helical" evidence="1">
    <location>
        <begin position="95"/>
        <end position="115"/>
    </location>
</feature>
<keyword evidence="1" id="KW-0472">Membrane</keyword>
<dbReference type="AlphaFoldDB" id="A0A1C3JW30"/>
<keyword evidence="1" id="KW-0812">Transmembrane</keyword>
<name>A0A1C3JW30_9GAMM</name>
<reference evidence="3 4" key="2">
    <citation type="submission" date="2016-06" db="EMBL/GenBank/DDBJ databases">
        <authorList>
            <person name="Rodrigo-Torres L."/>
            <person name="Arahal D.R."/>
        </authorList>
    </citation>
    <scope>NUCLEOTIDE SEQUENCE [LARGE SCALE GENOMIC DNA]</scope>
    <source>
        <strain evidence="3 4">CECT 5116</strain>
    </source>
</reference>
<dbReference type="Proteomes" id="UP000092840">
    <property type="component" value="Unassembled WGS sequence"/>
</dbReference>
<evidence type="ECO:0000313" key="3">
    <source>
        <dbReference type="EMBL" id="SBT22890.1"/>
    </source>
</evidence>
<keyword evidence="4" id="KW-1185">Reference proteome</keyword>
<sequence>MAWCQWLYSSRTQYLGFTVGAATVLLATLLPVSEIATPPGSDKLHHVLGFAFWASLCAWGSSLRYFVFASIIIALGGAIELIQPFVHRHGEWNDFWADTAGVALASLLHLVIRYVKKRGTNTA</sequence>
<proteinExistence type="predicted"/>
<keyword evidence="1" id="KW-1133">Transmembrane helix</keyword>
<evidence type="ECO:0000313" key="2">
    <source>
        <dbReference type="EMBL" id="SBT19434.1"/>
    </source>
</evidence>
<dbReference type="OrthoDB" id="582407at2"/>
<protein>
    <recommendedName>
        <fullName evidence="6">VanZ like family protein</fullName>
    </recommendedName>
</protein>
<accession>A0A1C3JW30</accession>
<dbReference type="EMBL" id="FLRB01000036">
    <property type="protein sequence ID" value="SBT22890.1"/>
    <property type="molecule type" value="Genomic_DNA"/>
</dbReference>